<dbReference type="Gene3D" id="3.40.50.11780">
    <property type="match status" value="2"/>
</dbReference>
<dbReference type="Proteomes" id="UP001419910">
    <property type="component" value="Unassembled WGS sequence"/>
</dbReference>
<dbReference type="EMBL" id="JBDIME010000019">
    <property type="protein sequence ID" value="MEN2791663.1"/>
    <property type="molecule type" value="Genomic_DNA"/>
</dbReference>
<feature type="region of interest" description="Disordered" evidence="2">
    <location>
        <begin position="519"/>
        <end position="546"/>
    </location>
</feature>
<comment type="caution">
    <text evidence="4">The sequence shown here is derived from an EMBL/GenBank/DDBJ whole genome shotgun (WGS) entry which is preliminary data.</text>
</comment>
<evidence type="ECO:0000313" key="4">
    <source>
        <dbReference type="EMBL" id="MEN2791663.1"/>
    </source>
</evidence>
<dbReference type="RefSeq" id="WP_343892087.1">
    <property type="nucleotide sequence ID" value="NZ_BAAAEH010000050.1"/>
</dbReference>
<feature type="domain" description="Tail sheath protein C-terminal" evidence="3">
    <location>
        <begin position="831"/>
        <end position="932"/>
    </location>
</feature>
<organism evidence="4 5">
    <name type="scientific">Sphingomonas oligophenolica</name>
    <dbReference type="NCBI Taxonomy" id="301154"/>
    <lineage>
        <taxon>Bacteria</taxon>
        <taxon>Pseudomonadati</taxon>
        <taxon>Pseudomonadota</taxon>
        <taxon>Alphaproteobacteria</taxon>
        <taxon>Sphingomonadales</taxon>
        <taxon>Sphingomonadaceae</taxon>
        <taxon>Sphingomonas</taxon>
    </lineage>
</organism>
<reference evidence="4 5" key="1">
    <citation type="submission" date="2024-05" db="EMBL/GenBank/DDBJ databases">
        <authorList>
            <person name="Liu Q."/>
            <person name="Xin Y.-H."/>
        </authorList>
    </citation>
    <scope>NUCLEOTIDE SEQUENCE [LARGE SCALE GENOMIC DNA]</scope>
    <source>
        <strain evidence="4 5">CGMCC 1.10181</strain>
    </source>
</reference>
<dbReference type="PANTHER" id="PTHR35861">
    <property type="match status" value="1"/>
</dbReference>
<protein>
    <submittedName>
        <fullName evidence="4">Phage tail sheath C-terminal domain-containing protein</fullName>
    </submittedName>
</protein>
<evidence type="ECO:0000256" key="1">
    <source>
        <dbReference type="ARBA" id="ARBA00008005"/>
    </source>
</evidence>
<feature type="compositionally biased region" description="Pro residues" evidence="2">
    <location>
        <begin position="527"/>
        <end position="536"/>
    </location>
</feature>
<evidence type="ECO:0000259" key="3">
    <source>
        <dbReference type="Pfam" id="PF17482"/>
    </source>
</evidence>
<dbReference type="InterPro" id="IPR020287">
    <property type="entry name" value="Tail_sheath_C"/>
</dbReference>
<evidence type="ECO:0000313" key="5">
    <source>
        <dbReference type="Proteomes" id="UP001419910"/>
    </source>
</evidence>
<keyword evidence="5" id="KW-1185">Reference proteome</keyword>
<sequence length="945" mass="99358">MFAGDALPGIRVDVAPAPVAEALPRMDVAVFAGFAERGPCHRAIALSSPTAYETVFGGVCPLAYEADSGARLTGNLAATVRAFFSNGGKRCWAIRLAETDDFAAVRASLGVVDPGSRPATMGHFALPGILCRLPDAEDNASIVSPAMLGAASLGSWSDAMQLATRVARQPLAITRQHRVAYGLRFADRGVLSPGDLIELGGGNGLVTRYAKVLRISGGEVFALWIASFARITDSEAGSLVIKKGHARISGESGLFIAKLTEGTTATLAIDPAVAKLLVPGRWVQFLHQGEADWLRIETVKGSKALGPAWQQVASRLPGAPLSAARVTVDIAEHRPGTDRVSAGLSPAPEAAGAIQGLLDADLFHADPANRTAAIRPGFAVARSESALIALGYAGSGGVGSFGDIAARFGTPAFTPSDRIALRSSWLPIGLDASFGEPIGPVPQSDDPLVRDGLSRFDERLFLDPRLADLRGATLVEQVAAIRDLDERQLFGIHAAFDIAGDLFPEPSLLAVPDAVQPGWETGAPPAAALPPQPGAPANPDWRTHSGGCASADTTALAAPDFGAFLDSSTRLLDTPMLVAPTQPVVADLFTLSWGPQPAGSVVVLEEAAKPDFSDAVEILRDTGVEHLDIPGRAQGAHYYRLHIELDGNVSSYASAVVVLHKASYVAFGEPAGPARLALLARLQVAMVRIAGANGDFFALLSLPRHFRTADAAAHASALTTLAPGAGGVAQLGADEQRLLSFGAVYHPWLMSRGSNGLLASPPEGAVAGMMAARAEDRGAWIAPANDPLQDIVGLDPAFPEAELLTLDRARVNMVRRLPLGFTLYDADTLSSERDWRQINVRRLMMLLRRTLLRRGMTYVFEPNGPVLRRAVERSLVATLDDLQQRGAFAGASSAQSFRVAVQESAADLDGGRLVVEISVAPAQPIRFLTVSLVQQGARLTILEAA</sequence>
<dbReference type="InterPro" id="IPR052042">
    <property type="entry name" value="Tail_sheath_structural"/>
</dbReference>
<accession>A0ABU9Y774</accession>
<name>A0ABU9Y774_9SPHN</name>
<evidence type="ECO:0000256" key="2">
    <source>
        <dbReference type="SAM" id="MobiDB-lite"/>
    </source>
</evidence>
<gene>
    <name evidence="4" type="ORF">ABC974_18680</name>
</gene>
<dbReference type="PANTHER" id="PTHR35861:SF1">
    <property type="entry name" value="PHAGE TAIL SHEATH PROTEIN"/>
    <property type="match status" value="1"/>
</dbReference>
<comment type="similarity">
    <text evidence="1">Belongs to the myoviridae tail sheath protein family.</text>
</comment>
<proteinExistence type="inferred from homology"/>
<dbReference type="Pfam" id="PF17482">
    <property type="entry name" value="Phage_sheath_1C"/>
    <property type="match status" value="1"/>
</dbReference>